<dbReference type="KEGG" id="fpf:DCC35_08940"/>
<name>A0A4D7JJI3_9BACT</name>
<feature type="domain" description="DUF1835" evidence="1">
    <location>
        <begin position="21"/>
        <end position="104"/>
    </location>
</feature>
<evidence type="ECO:0000259" key="1">
    <source>
        <dbReference type="Pfam" id="PF08874"/>
    </source>
</evidence>
<organism evidence="2 3">
    <name type="scientific">Mangrovivirga cuniculi</name>
    <dbReference type="NCBI Taxonomy" id="2715131"/>
    <lineage>
        <taxon>Bacteria</taxon>
        <taxon>Pseudomonadati</taxon>
        <taxon>Bacteroidota</taxon>
        <taxon>Cytophagia</taxon>
        <taxon>Cytophagales</taxon>
        <taxon>Mangrovivirgaceae</taxon>
        <taxon>Mangrovivirga</taxon>
    </lineage>
</organism>
<keyword evidence="3" id="KW-1185">Reference proteome</keyword>
<dbReference type="Proteomes" id="UP000298616">
    <property type="component" value="Chromosome"/>
</dbReference>
<dbReference type="EMBL" id="CP028923">
    <property type="protein sequence ID" value="QCK14857.1"/>
    <property type="molecule type" value="Genomic_DNA"/>
</dbReference>
<dbReference type="InterPro" id="IPR014973">
    <property type="entry name" value="DUF1835"/>
</dbReference>
<gene>
    <name evidence="2" type="ORF">DCC35_08940</name>
</gene>
<dbReference type="OrthoDB" id="127805at2"/>
<sequence length="240" mass="27799">MNVHIINSYKLLERLPKEASGKKIVIKETLSQGPVSNDTLPKLFEERAQFFKDAYSISEEVYFGESMPEIMKLPAIKRFSKVNLWFEHDIVSQVNLWFTCSLINFNSIKELSLVLPSVGHQNGFENMNKLQIAKTFKNKINLTYHQFTALQNLWTAYCEKNFAAMHKLSRPLSSILPLLSEVIRVIEADHKDYTYARKVLDKIRGDKKEDDLKLIEKFKSSAPIYGYEEAQVAYLLDNIK</sequence>
<evidence type="ECO:0000313" key="3">
    <source>
        <dbReference type="Proteomes" id="UP000298616"/>
    </source>
</evidence>
<reference evidence="2 3" key="1">
    <citation type="submission" date="2018-04" db="EMBL/GenBank/DDBJ databases">
        <title>Complete genome uncultured novel isolate.</title>
        <authorList>
            <person name="Merlino G."/>
        </authorList>
    </citation>
    <scope>NUCLEOTIDE SEQUENCE [LARGE SCALE GENOMIC DNA]</scope>
    <source>
        <strain evidence="3">R1DC9</strain>
    </source>
</reference>
<dbReference type="Pfam" id="PF08874">
    <property type="entry name" value="DUF1835"/>
    <property type="match status" value="1"/>
</dbReference>
<proteinExistence type="predicted"/>
<dbReference type="RefSeq" id="WP_137090444.1">
    <property type="nucleotide sequence ID" value="NZ_CP028923.1"/>
</dbReference>
<protein>
    <recommendedName>
        <fullName evidence="1">DUF1835 domain-containing protein</fullName>
    </recommendedName>
</protein>
<dbReference type="AlphaFoldDB" id="A0A4D7JJI3"/>
<accession>A0A4D7JJI3</accession>
<evidence type="ECO:0000313" key="2">
    <source>
        <dbReference type="EMBL" id="QCK14857.1"/>
    </source>
</evidence>